<gene>
    <name evidence="1" type="ORF">ROLI_008030</name>
</gene>
<evidence type="ECO:0008006" key="3">
    <source>
        <dbReference type="Google" id="ProtNLM"/>
    </source>
</evidence>
<dbReference type="Proteomes" id="UP001318682">
    <property type="component" value="Chromosome"/>
</dbReference>
<organism evidence="1 2">
    <name type="scientific">Roseobacter fucihabitans</name>
    <dbReference type="NCBI Taxonomy" id="1537242"/>
    <lineage>
        <taxon>Bacteria</taxon>
        <taxon>Pseudomonadati</taxon>
        <taxon>Pseudomonadota</taxon>
        <taxon>Alphaproteobacteria</taxon>
        <taxon>Rhodobacterales</taxon>
        <taxon>Roseobacteraceae</taxon>
        <taxon>Roseobacter</taxon>
    </lineage>
</organism>
<reference evidence="2" key="1">
    <citation type="submission" date="2024-01" db="EMBL/GenBank/DDBJ databases">
        <title>Roseobacter fucihabitans sp. nov., isolated from the brown alga Fucus spiralis.</title>
        <authorList>
            <person name="Hahnke S."/>
            <person name="Berger M."/>
            <person name="Schlingloff A."/>
            <person name="Athale I."/>
            <person name="Neumann-Schaal M."/>
            <person name="Adenaya A."/>
            <person name="Poehlein A."/>
            <person name="Daniel R."/>
            <person name="Pertersen J."/>
            <person name="Brinkhoff T."/>
        </authorList>
    </citation>
    <scope>NUCLEOTIDE SEQUENCE [LARGE SCALE GENOMIC DNA]</scope>
    <source>
        <strain evidence="2">B14</strain>
    </source>
</reference>
<accession>A0ABZ2BP47</accession>
<evidence type="ECO:0000313" key="1">
    <source>
        <dbReference type="EMBL" id="WVX47732.1"/>
    </source>
</evidence>
<sequence length="422" mass="46694">MSNTDKCVSASTKFEMADILVSRTDKRGVIQTANALFQSVSGHPWEKLRHAPHKVIRHQDMPKGVFWLFWTMLQQGDPIGAFVKNKSENGEHYWVFAIATPLDDGYMSVRLKPQGPLFETIVKSYEKLLAAEQSKEVTPEESAAMLVEHIKDLGFRDYKAFMTKAVTEQIGMRDQELGNPTNVMIAHMAKAMEAWEKVSVEIHKTIEAFAKFERLPVNMRIQATHLSDAGNAFGVIAGNFTTLTGQIKGLISSLLKSGTALESALLEGLFLTCVTQLQTEVVDVFRHEVHQMDGVDKDTEVSIMQAQNQRYNAKSTEGLKVSASQLDGFNSIFASIKTLHSGISVMRVTADIEISQIQNLQTASLSAIVEELEKFLQTEGDRLTLMVDGASLVQHEIKCALEVNAKNNKSLDAYSGGLLKAS</sequence>
<dbReference type="InterPro" id="IPR035965">
    <property type="entry name" value="PAS-like_dom_sf"/>
</dbReference>
<evidence type="ECO:0000313" key="2">
    <source>
        <dbReference type="Proteomes" id="UP001318682"/>
    </source>
</evidence>
<dbReference type="EMBL" id="CP143423">
    <property type="protein sequence ID" value="WVX47732.1"/>
    <property type="molecule type" value="Genomic_DNA"/>
</dbReference>
<dbReference type="Gene3D" id="3.30.450.20">
    <property type="entry name" value="PAS domain"/>
    <property type="match status" value="1"/>
</dbReference>
<proteinExistence type="predicted"/>
<dbReference type="SUPFAM" id="SSF55785">
    <property type="entry name" value="PYP-like sensor domain (PAS domain)"/>
    <property type="match status" value="1"/>
</dbReference>
<protein>
    <recommendedName>
        <fullName evidence="3">Methyl-accepting chemotaxis protein</fullName>
    </recommendedName>
</protein>
<name>A0ABZ2BP47_9RHOB</name>
<keyword evidence="2" id="KW-1185">Reference proteome</keyword>